<proteinExistence type="inferred from homology"/>
<dbReference type="InterPro" id="IPR036452">
    <property type="entry name" value="Ribo_hydro-like"/>
</dbReference>
<gene>
    <name evidence="4" type="ORF">Ddye_028402</name>
</gene>
<evidence type="ECO:0000313" key="4">
    <source>
        <dbReference type="EMBL" id="KAK2640607.1"/>
    </source>
</evidence>
<dbReference type="PANTHER" id="PTHR46692">
    <property type="entry name" value="INOSINE-URIDINE PREFERRING NUCLEOSIDE HYDROLASE FAMILY PROTEIN"/>
    <property type="match status" value="1"/>
</dbReference>
<accession>A0AAD9WSB1</accession>
<evidence type="ECO:0000256" key="1">
    <source>
        <dbReference type="ARBA" id="ARBA00009176"/>
    </source>
</evidence>
<comment type="caution">
    <text evidence="4">The sequence shown here is derived from an EMBL/GenBank/DDBJ whole genome shotgun (WGS) entry which is preliminary data.</text>
</comment>
<reference evidence="4" key="1">
    <citation type="journal article" date="2023" name="Plant J.">
        <title>Genome sequences and population genomics provide insights into the demographic history, inbreeding, and mutation load of two 'living fossil' tree species of Dipteronia.</title>
        <authorList>
            <person name="Feng Y."/>
            <person name="Comes H.P."/>
            <person name="Chen J."/>
            <person name="Zhu S."/>
            <person name="Lu R."/>
            <person name="Zhang X."/>
            <person name="Li P."/>
            <person name="Qiu J."/>
            <person name="Olsen K.M."/>
            <person name="Qiu Y."/>
        </authorList>
    </citation>
    <scope>NUCLEOTIDE SEQUENCE</scope>
    <source>
        <strain evidence="4">KIB01</strain>
    </source>
</reference>
<dbReference type="AlphaFoldDB" id="A0AAD9WSB1"/>
<name>A0AAD9WSB1_9ROSI</name>
<dbReference type="PANTHER" id="PTHR46692:SF2">
    <property type="entry name" value="INOSINE_URIDINE-PREFERRING NUCLEOSIDE HYDROLASE DOMAIN-CONTAINING PROTEIN"/>
    <property type="match status" value="1"/>
</dbReference>
<dbReference type="Pfam" id="PF01156">
    <property type="entry name" value="IU_nuc_hydro"/>
    <property type="match status" value="2"/>
</dbReference>
<feature type="domain" description="Inosine/uridine-preferring nucleoside hydrolase" evidence="3">
    <location>
        <begin position="296"/>
        <end position="665"/>
    </location>
</feature>
<dbReference type="Gene3D" id="3.90.245.10">
    <property type="entry name" value="Ribonucleoside hydrolase-like"/>
    <property type="match status" value="2"/>
</dbReference>
<dbReference type="SUPFAM" id="SSF53590">
    <property type="entry name" value="Nucleoside hydrolase"/>
    <property type="match status" value="2"/>
</dbReference>
<evidence type="ECO:0000313" key="5">
    <source>
        <dbReference type="Proteomes" id="UP001280121"/>
    </source>
</evidence>
<dbReference type="EMBL" id="JANJYI010000008">
    <property type="protein sequence ID" value="KAK2640607.1"/>
    <property type="molecule type" value="Genomic_DNA"/>
</dbReference>
<evidence type="ECO:0000256" key="2">
    <source>
        <dbReference type="SAM" id="MobiDB-lite"/>
    </source>
</evidence>
<comment type="similarity">
    <text evidence="1">Belongs to the IUNH family.</text>
</comment>
<protein>
    <recommendedName>
        <fullName evidence="3">Inosine/uridine-preferring nucleoside hydrolase domain-containing protein</fullName>
    </recommendedName>
</protein>
<organism evidence="4 5">
    <name type="scientific">Dipteronia dyeriana</name>
    <dbReference type="NCBI Taxonomy" id="168575"/>
    <lineage>
        <taxon>Eukaryota</taxon>
        <taxon>Viridiplantae</taxon>
        <taxon>Streptophyta</taxon>
        <taxon>Embryophyta</taxon>
        <taxon>Tracheophyta</taxon>
        <taxon>Spermatophyta</taxon>
        <taxon>Magnoliopsida</taxon>
        <taxon>eudicotyledons</taxon>
        <taxon>Gunneridae</taxon>
        <taxon>Pentapetalae</taxon>
        <taxon>rosids</taxon>
        <taxon>malvids</taxon>
        <taxon>Sapindales</taxon>
        <taxon>Sapindaceae</taxon>
        <taxon>Hippocastanoideae</taxon>
        <taxon>Acereae</taxon>
        <taxon>Dipteronia</taxon>
    </lineage>
</organism>
<dbReference type="GO" id="GO:0016799">
    <property type="term" value="F:hydrolase activity, hydrolyzing N-glycosyl compounds"/>
    <property type="evidence" value="ECO:0007669"/>
    <property type="project" value="InterPro"/>
</dbReference>
<sequence>MNNPHLKKNVEHIYVMGGGIATNCLNGANSTSEQCNSIGNLDPKDSNPYAEFNIFSDPFAAYQQVLHSGIPVTLIPLDATRTIPVSKDFLVEYEKRLNTYEAQYCFQSLKMLRDTWINDRFHEEYCMWDTFMVGVALSIMRNSQSYNGENEFSEMEYMNITVVTSNEPYGVSDGSNPLIDGLAVPKFNVEKNGAHSGHVQMGMLDPFCFRIGKGKCQDGNMKEVTGPEAVRVLVATKAKLSHYSRSLLQKEFYESFLDVLNSPKQTGRFNISTQFPYYKEVVYKPDFEKKIMGKSVVYDMDMSSGDFLALLYLLKLPVELINLKGILISPTGWATSATVDVVYDLLHMMGRDDIPVGLGDVFAVGQVHPTFPGIGDCKYVKAIPQGSGGLMDSDTIYGLARNLPRSPRRYTAENTVKSGAPRDTEHPELSQPSALDVWKSIVESLDPGSKITILTNGPLTNLAKIIHSANSTSAIQVTILILVMPKSDNLSSLLMKYVLQEVYIVGGNIDYDVNKGNVFTVPSNKHAEFNLFLDPLAAKTVFESKLNITLIPLQLQKRVGSFSAILNKLYTKSGTPESVFSLHLLSRQWQLQLRHSSYHHVDTFLGEILGVVILGGQSHLNLTYNFKPLKIVVDGDISNVGQIIIDEYQGKPVKVMESVNVAAYYDHFAEVLRDQNQSAVIGSFHEQEKIWNTPPNQNIN</sequence>
<evidence type="ECO:0000259" key="3">
    <source>
        <dbReference type="Pfam" id="PF01156"/>
    </source>
</evidence>
<dbReference type="InterPro" id="IPR001910">
    <property type="entry name" value="Inosine/uridine_hydrolase_dom"/>
</dbReference>
<feature type="region of interest" description="Disordered" evidence="2">
    <location>
        <begin position="410"/>
        <end position="429"/>
    </location>
</feature>
<dbReference type="Proteomes" id="UP001280121">
    <property type="component" value="Unassembled WGS sequence"/>
</dbReference>
<feature type="domain" description="Inosine/uridine-preferring nucleoside hydrolase" evidence="3">
    <location>
        <begin position="3"/>
        <end position="167"/>
    </location>
</feature>
<keyword evidence="5" id="KW-1185">Reference proteome</keyword>